<dbReference type="STRING" id="1798540.A3B74_00060"/>
<reference evidence="1 2" key="1">
    <citation type="journal article" date="2016" name="Nat. Commun.">
        <title>Thousands of microbial genomes shed light on interconnected biogeochemical processes in an aquifer system.</title>
        <authorList>
            <person name="Anantharaman K."/>
            <person name="Brown C.T."/>
            <person name="Hug L.A."/>
            <person name="Sharon I."/>
            <person name="Castelle C.J."/>
            <person name="Probst A.J."/>
            <person name="Thomas B.C."/>
            <person name="Singh A."/>
            <person name="Wilkins M.J."/>
            <person name="Karaoz U."/>
            <person name="Brodie E.L."/>
            <person name="Williams K.H."/>
            <person name="Hubbard S.S."/>
            <person name="Banfield J.F."/>
        </authorList>
    </citation>
    <scope>NUCLEOTIDE SEQUENCE [LARGE SCALE GENOMIC DNA]</scope>
</reference>
<dbReference type="SUPFAM" id="SSF46785">
    <property type="entry name" value="Winged helix' DNA-binding domain"/>
    <property type="match status" value="1"/>
</dbReference>
<dbReference type="InterPro" id="IPR036388">
    <property type="entry name" value="WH-like_DNA-bd_sf"/>
</dbReference>
<protein>
    <recommendedName>
        <fullName evidence="3">HTH arsR-type domain-containing protein</fullName>
    </recommendedName>
</protein>
<dbReference type="Gene3D" id="1.10.10.10">
    <property type="entry name" value="Winged helix-like DNA-binding domain superfamily/Winged helix DNA-binding domain"/>
    <property type="match status" value="1"/>
</dbReference>
<dbReference type="AlphaFoldDB" id="A0A1G2ARW5"/>
<comment type="caution">
    <text evidence="1">The sequence shown here is derived from an EMBL/GenBank/DDBJ whole genome shotgun (WGS) entry which is preliminary data.</text>
</comment>
<sequence length="195" mass="22742">MLEQLFGSRTRLKLLKIFLLRRQKKYYVRELTRLAGEHINSVRRELAHLESLDLLSSETVDKKKFYTAHPHSLLYPELRALLYKARLTTEKIFVDHMKALGTVSYLALLGMFTGSEASDAQAPTDIFIVGNVHRGKLDALLHMLQPDFDRQIYYTIMTPQEFQYRLDITDKFVFDILRSKKIVIIDTLNVQDQHG</sequence>
<dbReference type="Proteomes" id="UP000177165">
    <property type="component" value="Unassembled WGS sequence"/>
</dbReference>
<name>A0A1G2ARW5_9BACT</name>
<evidence type="ECO:0000313" key="1">
    <source>
        <dbReference type="EMBL" id="OGY79236.1"/>
    </source>
</evidence>
<organism evidence="1 2">
    <name type="scientific">Candidatus Kerfeldbacteria bacterium RIFCSPHIGHO2_02_FULL_42_14</name>
    <dbReference type="NCBI Taxonomy" id="1798540"/>
    <lineage>
        <taxon>Bacteria</taxon>
        <taxon>Candidatus Kerfeldiibacteriota</taxon>
    </lineage>
</organism>
<gene>
    <name evidence="1" type="ORF">A3B74_00060</name>
</gene>
<dbReference type="InterPro" id="IPR036390">
    <property type="entry name" value="WH_DNA-bd_sf"/>
</dbReference>
<dbReference type="EMBL" id="MHKB01000009">
    <property type="protein sequence ID" value="OGY79236.1"/>
    <property type="molecule type" value="Genomic_DNA"/>
</dbReference>
<accession>A0A1G2ARW5</accession>
<evidence type="ECO:0000313" key="2">
    <source>
        <dbReference type="Proteomes" id="UP000177165"/>
    </source>
</evidence>
<proteinExistence type="predicted"/>
<evidence type="ECO:0008006" key="3">
    <source>
        <dbReference type="Google" id="ProtNLM"/>
    </source>
</evidence>